<dbReference type="EMBL" id="QNRQ01000001">
    <property type="protein sequence ID" value="RBP42877.1"/>
    <property type="molecule type" value="Genomic_DNA"/>
</dbReference>
<evidence type="ECO:0000313" key="2">
    <source>
        <dbReference type="Proteomes" id="UP000253628"/>
    </source>
</evidence>
<reference evidence="1 2" key="1">
    <citation type="submission" date="2018-06" db="EMBL/GenBank/DDBJ databases">
        <title>Genomic Encyclopedia of Type Strains, Phase IV (KMG-IV): sequencing the most valuable type-strain genomes for metagenomic binning, comparative biology and taxonomic classification.</title>
        <authorList>
            <person name="Goeker M."/>
        </authorList>
    </citation>
    <scope>NUCLEOTIDE SEQUENCE [LARGE SCALE GENOMIC DNA]</scope>
    <source>
        <strain evidence="1 2">DSM 25520</strain>
    </source>
</reference>
<keyword evidence="2" id="KW-1185">Reference proteome</keyword>
<proteinExistence type="predicted"/>
<name>A0A366HK01_9BURK</name>
<gene>
    <name evidence="1" type="ORF">DFR37_1012</name>
</gene>
<comment type="caution">
    <text evidence="1">The sequence shown here is derived from an EMBL/GenBank/DDBJ whole genome shotgun (WGS) entry which is preliminary data.</text>
</comment>
<protein>
    <recommendedName>
        <fullName evidence="3">Integrase catalytic domain-containing protein</fullName>
    </recommendedName>
</protein>
<dbReference type="AlphaFoldDB" id="A0A366HK01"/>
<organism evidence="1 2">
    <name type="scientific">Eoetvoesiella caeni</name>
    <dbReference type="NCBI Taxonomy" id="645616"/>
    <lineage>
        <taxon>Bacteria</taxon>
        <taxon>Pseudomonadati</taxon>
        <taxon>Pseudomonadota</taxon>
        <taxon>Betaproteobacteria</taxon>
        <taxon>Burkholderiales</taxon>
        <taxon>Alcaligenaceae</taxon>
        <taxon>Eoetvoesiella</taxon>
    </lineage>
</organism>
<dbReference type="Proteomes" id="UP000253628">
    <property type="component" value="Unassembled WGS sequence"/>
</dbReference>
<evidence type="ECO:0000313" key="1">
    <source>
        <dbReference type="EMBL" id="RBP42877.1"/>
    </source>
</evidence>
<accession>A0A366HK01</accession>
<evidence type="ECO:0008006" key="3">
    <source>
        <dbReference type="Google" id="ProtNLM"/>
    </source>
</evidence>
<sequence length="658" mass="74176">MWTRRSALTSALPIALWPTVNSQALSPEQARKFAAHKEAMQLYFADERVDDIVHRTGVPRRNLARMAKKCLLEAPDGRIFGFRALIPYIRTSCYQRHAQVQDKRQHQQGGQAGALGATLVRFPDLEDELVKCIKQDSKHKQIPENKLRAKDLHRLFIQCVKGKGVSESEWPFTTQYLGVRTIQKYMNRVLNDNFSRSVFSREGSAAKAHMNVGTGHASFLTFEEPYDAVEIDAYKLDAHFTVAFETPEGTETEVLLERLWLVAAVERASTAMLAYDMVYRSEVTADNILKVIRDALTKKWQPKALTLPLNYPPGGGLPSGIIPEAYGAVWNVLLFDGALAHLSSAVHDRARKELGCVISWGAPGHFERRPNVERTFRRIADDIFKRLPSTTGSNPYNGRAPDGEVKALRYKIRANEAGQMLDVYLAQHNATPCEGISFLTPLEYIRHFLNDQYAGFVLRTLPEISKQGANMFSVTEEVTVRGSIKDGRRPYIQLDRVHYTSPVLVELGNLIGEKMFVEIDEDDMRQVKAFLKNGAELGFLTAKGRWAESKHSRRTRKAINSLVSKRILIISEFDDPVRVYLSHLSVQNKQRSTSPIPRKQATDATRVAKEANLPLKIGATPTRQTNRVSDIPAISAVAPRRSLMDKDPPVLRLVKNRR</sequence>